<keyword evidence="8 12" id="KW-0862">Zinc</keyword>
<keyword evidence="9 12" id="KW-0067">ATP-binding</keyword>
<dbReference type="AlphaFoldDB" id="A0A2N3IH36"/>
<keyword evidence="6 12" id="KW-0479">Metal-binding</keyword>
<dbReference type="InterPro" id="IPR024909">
    <property type="entry name" value="Cys-tRNA/MSH_ligase"/>
</dbReference>
<evidence type="ECO:0000256" key="12">
    <source>
        <dbReference type="HAMAP-Rule" id="MF_00041"/>
    </source>
</evidence>
<comment type="similarity">
    <text evidence="2 12">Belongs to the class-I aminoacyl-tRNA synthetase family.</text>
</comment>
<evidence type="ECO:0000256" key="2">
    <source>
        <dbReference type="ARBA" id="ARBA00005594"/>
    </source>
</evidence>
<dbReference type="GO" id="GO:0005829">
    <property type="term" value="C:cytosol"/>
    <property type="evidence" value="ECO:0007669"/>
    <property type="project" value="TreeGrafter"/>
</dbReference>
<comment type="subcellular location">
    <subcellularLocation>
        <location evidence="1 12">Cytoplasm</location>
    </subcellularLocation>
</comment>
<evidence type="ECO:0000256" key="5">
    <source>
        <dbReference type="ARBA" id="ARBA00022598"/>
    </source>
</evidence>
<dbReference type="Proteomes" id="UP000233387">
    <property type="component" value="Unassembled WGS sequence"/>
</dbReference>
<evidence type="ECO:0000256" key="11">
    <source>
        <dbReference type="ARBA" id="ARBA00023146"/>
    </source>
</evidence>
<dbReference type="PANTHER" id="PTHR10890:SF3">
    <property type="entry name" value="CYSTEINE--TRNA LIGASE, CYTOPLASMIC"/>
    <property type="match status" value="1"/>
</dbReference>
<comment type="caution">
    <text evidence="14">The sequence shown here is derived from an EMBL/GenBank/DDBJ whole genome shotgun (WGS) entry which is preliminary data.</text>
</comment>
<dbReference type="SMART" id="SM00840">
    <property type="entry name" value="DALR_2"/>
    <property type="match status" value="1"/>
</dbReference>
<evidence type="ECO:0000259" key="13">
    <source>
        <dbReference type="SMART" id="SM00840"/>
    </source>
</evidence>
<dbReference type="Pfam" id="PF09190">
    <property type="entry name" value="DALR_2"/>
    <property type="match status" value="1"/>
</dbReference>
<comment type="cofactor">
    <cofactor evidence="12">
        <name>Zn(2+)</name>
        <dbReference type="ChEBI" id="CHEBI:29105"/>
    </cofactor>
    <text evidence="12">Binds 1 zinc ion per subunit.</text>
</comment>
<feature type="short sequence motif" description="'KMSKS' region" evidence="12">
    <location>
        <begin position="285"/>
        <end position="289"/>
    </location>
</feature>
<evidence type="ECO:0000256" key="1">
    <source>
        <dbReference type="ARBA" id="ARBA00004496"/>
    </source>
</evidence>
<dbReference type="InterPro" id="IPR014729">
    <property type="entry name" value="Rossmann-like_a/b/a_fold"/>
</dbReference>
<protein>
    <recommendedName>
        <fullName evidence="12">Cysteine--tRNA ligase</fullName>
        <ecNumber evidence="12">6.1.1.16</ecNumber>
    </recommendedName>
    <alternativeName>
        <fullName evidence="12">Cysteinyl-tRNA synthetase</fullName>
        <shortName evidence="12">CysRS</shortName>
    </alternativeName>
</protein>
<reference evidence="14 15" key="1">
    <citation type="submission" date="2017-06" db="EMBL/GenBank/DDBJ databases">
        <title>Raineya orbicola gen. nov., sp. nov. a slightly thermophilic bacterium of the phylum Bacteroidetes and the description of Raineyaceae fam. nov.</title>
        <authorList>
            <person name="Albuquerque L."/>
            <person name="Polonia A.R.M."/>
            <person name="Barroso C."/>
            <person name="Froufe H.J.C."/>
            <person name="Lage O."/>
            <person name="Lobo-Da-Cunha A."/>
            <person name="Egas C."/>
            <person name="Da Costa M.S."/>
        </authorList>
    </citation>
    <scope>NUCLEOTIDE SEQUENCE [LARGE SCALE GENOMIC DNA]</scope>
    <source>
        <strain evidence="14 15">SPSPC-11</strain>
    </source>
</reference>
<dbReference type="CDD" id="cd00672">
    <property type="entry name" value="CysRS_core"/>
    <property type="match status" value="1"/>
</dbReference>
<dbReference type="GO" id="GO:0005524">
    <property type="term" value="F:ATP binding"/>
    <property type="evidence" value="ECO:0007669"/>
    <property type="project" value="UniProtKB-UniRule"/>
</dbReference>
<keyword evidence="4 12" id="KW-0963">Cytoplasm</keyword>
<proteinExistence type="inferred from homology"/>
<dbReference type="InterPro" id="IPR032678">
    <property type="entry name" value="tRNA-synt_1_cat_dom"/>
</dbReference>
<dbReference type="SUPFAM" id="SSF52374">
    <property type="entry name" value="Nucleotidylyl transferase"/>
    <property type="match status" value="1"/>
</dbReference>
<dbReference type="InterPro" id="IPR015273">
    <property type="entry name" value="Cys-tRNA-synt_Ia_DALR"/>
</dbReference>
<evidence type="ECO:0000256" key="8">
    <source>
        <dbReference type="ARBA" id="ARBA00022833"/>
    </source>
</evidence>
<evidence type="ECO:0000256" key="4">
    <source>
        <dbReference type="ARBA" id="ARBA00022490"/>
    </source>
</evidence>
<dbReference type="GO" id="GO:0004817">
    <property type="term" value="F:cysteine-tRNA ligase activity"/>
    <property type="evidence" value="ECO:0007669"/>
    <property type="project" value="UniProtKB-UniRule"/>
</dbReference>
<dbReference type="GO" id="GO:0008270">
    <property type="term" value="F:zinc ion binding"/>
    <property type="evidence" value="ECO:0007669"/>
    <property type="project" value="UniProtKB-UniRule"/>
</dbReference>
<name>A0A2N3IH36_9BACT</name>
<dbReference type="NCBIfam" id="TIGR00435">
    <property type="entry name" value="cysS"/>
    <property type="match status" value="1"/>
</dbReference>
<feature type="binding site" evidence="12">
    <location>
        <position position="27"/>
    </location>
    <ligand>
        <name>Zn(2+)</name>
        <dbReference type="ChEBI" id="CHEBI:29105"/>
    </ligand>
</feature>
<dbReference type="Gene3D" id="3.40.50.620">
    <property type="entry name" value="HUPs"/>
    <property type="match status" value="1"/>
</dbReference>
<dbReference type="PRINTS" id="PR00983">
    <property type="entry name" value="TRNASYNTHCYS"/>
</dbReference>
<dbReference type="SUPFAM" id="SSF47323">
    <property type="entry name" value="Anticodon-binding domain of a subclass of class I aminoacyl-tRNA synthetases"/>
    <property type="match status" value="1"/>
</dbReference>
<comment type="subunit">
    <text evidence="3 12">Monomer.</text>
</comment>
<evidence type="ECO:0000256" key="7">
    <source>
        <dbReference type="ARBA" id="ARBA00022741"/>
    </source>
</evidence>
<dbReference type="Pfam" id="PF01406">
    <property type="entry name" value="tRNA-synt_1e"/>
    <property type="match status" value="1"/>
</dbReference>
<evidence type="ECO:0000256" key="6">
    <source>
        <dbReference type="ARBA" id="ARBA00022723"/>
    </source>
</evidence>
<keyword evidence="11 12" id="KW-0030">Aminoacyl-tRNA synthetase</keyword>
<dbReference type="Gene3D" id="1.20.120.1910">
    <property type="entry name" value="Cysteine-tRNA ligase, C-terminal anti-codon recognition domain"/>
    <property type="match status" value="1"/>
</dbReference>
<dbReference type="RefSeq" id="WP_101358569.1">
    <property type="nucleotide sequence ID" value="NZ_NKXO01000018.1"/>
</dbReference>
<organism evidence="14 15">
    <name type="scientific">Raineya orbicola</name>
    <dbReference type="NCBI Taxonomy" id="2016530"/>
    <lineage>
        <taxon>Bacteria</taxon>
        <taxon>Pseudomonadati</taxon>
        <taxon>Bacteroidota</taxon>
        <taxon>Cytophagia</taxon>
        <taxon>Cytophagales</taxon>
        <taxon>Raineyaceae</taxon>
        <taxon>Raineya</taxon>
    </lineage>
</organism>
<comment type="catalytic activity">
    <reaction evidence="12">
        <text>tRNA(Cys) + L-cysteine + ATP = L-cysteinyl-tRNA(Cys) + AMP + diphosphate</text>
        <dbReference type="Rhea" id="RHEA:17773"/>
        <dbReference type="Rhea" id="RHEA-COMP:9661"/>
        <dbReference type="Rhea" id="RHEA-COMP:9679"/>
        <dbReference type="ChEBI" id="CHEBI:30616"/>
        <dbReference type="ChEBI" id="CHEBI:33019"/>
        <dbReference type="ChEBI" id="CHEBI:35235"/>
        <dbReference type="ChEBI" id="CHEBI:78442"/>
        <dbReference type="ChEBI" id="CHEBI:78517"/>
        <dbReference type="ChEBI" id="CHEBI:456215"/>
        <dbReference type="EC" id="6.1.1.16"/>
    </reaction>
</comment>
<evidence type="ECO:0000256" key="3">
    <source>
        <dbReference type="ARBA" id="ARBA00011245"/>
    </source>
</evidence>
<sequence length="499" mass="56797">MKLYNTLTRQKENFEPLNPPFVGIYLCGPTVYNDAHIGNGRPAVVFDVLRRYLTYKGYKVRFVRNITDVGHLLGDTNEGEDRISKQAKLEQLEPMEIVQRYTIRYHSVMDKLNVLRPDIEPTATGHILEQIEMTQKILQAGLAYEANGSVYFDVEAYQKRNYNYGELSGRVIEELIAGAGEERRTLEGQDEKKNPADFALWKKASPEHLMRWNSPWGEGFPGWHIECSVMSTKYLGETFDIHGGGMDLIFPHHECEIAQAKAANAGKNPVKYWMHNNMVTVNGQKMSKSLGNFISLAELFEGSHALLSQAYSPMVVRLFILQAHYRSTIDFSDEALKATQKNYFKLINAGKALSKLQYTHFEPSQHDTKLESEIQTEFQKIFEALDDDLNTALAITHLLAITKKINTLQTNQAKISTIQESTFAFLQKMYPLVLTEILGIQEGPIQEVEALLQTLLKLYAEAKAEKNYAKVDEIRAELKKIGITLKDTKQGIDWAYTEE</sequence>
<feature type="binding site" evidence="12">
    <location>
        <position position="288"/>
    </location>
    <ligand>
        <name>ATP</name>
        <dbReference type="ChEBI" id="CHEBI:30616"/>
    </ligand>
</feature>
<dbReference type="InterPro" id="IPR009080">
    <property type="entry name" value="tRNAsynth_Ia_anticodon-bd"/>
</dbReference>
<gene>
    <name evidence="12" type="primary">cysS</name>
    <name evidence="14" type="ORF">Rain11_1301</name>
</gene>
<feature type="binding site" evidence="12">
    <location>
        <position position="256"/>
    </location>
    <ligand>
        <name>Zn(2+)</name>
        <dbReference type="ChEBI" id="CHEBI:29105"/>
    </ligand>
</feature>
<dbReference type="InterPro" id="IPR015803">
    <property type="entry name" value="Cys-tRNA-ligase"/>
</dbReference>
<evidence type="ECO:0000313" key="14">
    <source>
        <dbReference type="EMBL" id="PKQ69629.1"/>
    </source>
</evidence>
<dbReference type="GO" id="GO:0006423">
    <property type="term" value="P:cysteinyl-tRNA aminoacylation"/>
    <property type="evidence" value="ECO:0007669"/>
    <property type="project" value="UniProtKB-UniRule"/>
</dbReference>
<feature type="short sequence motif" description="'HIGH' region" evidence="12">
    <location>
        <begin position="29"/>
        <end position="39"/>
    </location>
</feature>
<evidence type="ECO:0000256" key="10">
    <source>
        <dbReference type="ARBA" id="ARBA00022917"/>
    </source>
</evidence>
<keyword evidence="5 12" id="KW-0436">Ligase</keyword>
<evidence type="ECO:0000256" key="9">
    <source>
        <dbReference type="ARBA" id="ARBA00022840"/>
    </source>
</evidence>
<dbReference type="HAMAP" id="MF_00041">
    <property type="entry name" value="Cys_tRNA_synth"/>
    <property type="match status" value="1"/>
</dbReference>
<feature type="domain" description="Cysteinyl-tRNA synthetase class Ia DALR" evidence="13">
    <location>
        <begin position="380"/>
        <end position="452"/>
    </location>
</feature>
<keyword evidence="7 12" id="KW-0547">Nucleotide-binding</keyword>
<accession>A0A2N3IH36</accession>
<evidence type="ECO:0000313" key="15">
    <source>
        <dbReference type="Proteomes" id="UP000233387"/>
    </source>
</evidence>
<feature type="binding site" evidence="12">
    <location>
        <position position="227"/>
    </location>
    <ligand>
        <name>Zn(2+)</name>
        <dbReference type="ChEBI" id="CHEBI:29105"/>
    </ligand>
</feature>
<dbReference type="EMBL" id="NKXO01000018">
    <property type="protein sequence ID" value="PKQ69629.1"/>
    <property type="molecule type" value="Genomic_DNA"/>
</dbReference>
<dbReference type="EC" id="6.1.1.16" evidence="12"/>
<feature type="binding site" evidence="12">
    <location>
        <position position="252"/>
    </location>
    <ligand>
        <name>Zn(2+)</name>
        <dbReference type="ChEBI" id="CHEBI:29105"/>
    </ligand>
</feature>
<dbReference type="PANTHER" id="PTHR10890">
    <property type="entry name" value="CYSTEINYL-TRNA SYNTHETASE"/>
    <property type="match status" value="1"/>
</dbReference>
<keyword evidence="10 12" id="KW-0648">Protein biosynthesis</keyword>
<keyword evidence="15" id="KW-1185">Reference proteome</keyword>
<dbReference type="OrthoDB" id="9815130at2"/>